<proteinExistence type="predicted"/>
<keyword evidence="2" id="KW-1185">Reference proteome</keyword>
<dbReference type="Proteomes" id="UP000544331">
    <property type="component" value="Unassembled WGS sequence"/>
</dbReference>
<protein>
    <submittedName>
        <fullName evidence="1">Uncharacterized protein</fullName>
    </submittedName>
</protein>
<evidence type="ECO:0000313" key="1">
    <source>
        <dbReference type="EMBL" id="KAF5719476.1"/>
    </source>
</evidence>
<accession>A0A8H5YXP2</accession>
<comment type="caution">
    <text evidence="1">The sequence shown here is derived from an EMBL/GenBank/DDBJ whole genome shotgun (WGS) entry which is preliminary data.</text>
</comment>
<dbReference type="AlphaFoldDB" id="A0A8H5YXP2"/>
<reference evidence="1 2" key="1">
    <citation type="submission" date="2020-05" db="EMBL/GenBank/DDBJ databases">
        <title>Identification and distribution of gene clusters putatively required for synthesis of sphingolipid metabolism inhibitors in phylogenetically diverse species of the filamentous fungus Fusarium.</title>
        <authorList>
            <person name="Kim H.-S."/>
            <person name="Busman M."/>
            <person name="Brown D.W."/>
            <person name="Divon H."/>
            <person name="Uhlig S."/>
            <person name="Proctor R.H."/>
        </authorList>
    </citation>
    <scope>NUCLEOTIDE SEQUENCE [LARGE SCALE GENOMIC DNA]</scope>
    <source>
        <strain evidence="1 2">NRRL 66235</strain>
    </source>
</reference>
<sequence length="122" mass="13354">MPGIASIYNPEGADGKKLHVFYTSSNYHLAYQHHDEGIANDSPEVLTSGHEDIQGIIPDKSQVASSTLRGKHIVVGFTKTKSAVEYDEEYHSVSVVSPEYFSIDKTHKNNLTIASSTSEDDA</sequence>
<name>A0A8H5YXP2_9HYPO</name>
<gene>
    <name evidence="1" type="ORF">FMUND_4662</name>
</gene>
<dbReference type="EMBL" id="JAAOAN010000148">
    <property type="protein sequence ID" value="KAF5719476.1"/>
    <property type="molecule type" value="Genomic_DNA"/>
</dbReference>
<organism evidence="1 2">
    <name type="scientific">Fusarium mundagurra</name>
    <dbReference type="NCBI Taxonomy" id="1567541"/>
    <lineage>
        <taxon>Eukaryota</taxon>
        <taxon>Fungi</taxon>
        <taxon>Dikarya</taxon>
        <taxon>Ascomycota</taxon>
        <taxon>Pezizomycotina</taxon>
        <taxon>Sordariomycetes</taxon>
        <taxon>Hypocreomycetidae</taxon>
        <taxon>Hypocreales</taxon>
        <taxon>Nectriaceae</taxon>
        <taxon>Fusarium</taxon>
        <taxon>Fusarium fujikuroi species complex</taxon>
    </lineage>
</organism>
<evidence type="ECO:0000313" key="2">
    <source>
        <dbReference type="Proteomes" id="UP000544331"/>
    </source>
</evidence>
<dbReference type="OrthoDB" id="5426604at2759"/>